<feature type="signal peptide" evidence="1">
    <location>
        <begin position="1"/>
        <end position="16"/>
    </location>
</feature>
<sequence>MRMHVNSSLHAAVTLAQILVTPSWFLEARLSLPVMCTAPSTSIALSWIQECFCDLRGASISFWCAPSTNQLSILSEQMRWDSKHVLT</sequence>
<keyword evidence="1" id="KW-0732">Signal</keyword>
<evidence type="ECO:0000256" key="1">
    <source>
        <dbReference type="SAM" id="SignalP"/>
    </source>
</evidence>
<name>A0AA35K9X3_9SAUR</name>
<organism evidence="2 3">
    <name type="scientific">Podarcis lilfordi</name>
    <name type="common">Lilford's wall lizard</name>
    <dbReference type="NCBI Taxonomy" id="74358"/>
    <lineage>
        <taxon>Eukaryota</taxon>
        <taxon>Metazoa</taxon>
        <taxon>Chordata</taxon>
        <taxon>Craniata</taxon>
        <taxon>Vertebrata</taxon>
        <taxon>Euteleostomi</taxon>
        <taxon>Lepidosauria</taxon>
        <taxon>Squamata</taxon>
        <taxon>Bifurcata</taxon>
        <taxon>Unidentata</taxon>
        <taxon>Episquamata</taxon>
        <taxon>Laterata</taxon>
        <taxon>Lacertibaenia</taxon>
        <taxon>Lacertidae</taxon>
        <taxon>Podarcis</taxon>
    </lineage>
</organism>
<evidence type="ECO:0008006" key="4">
    <source>
        <dbReference type="Google" id="ProtNLM"/>
    </source>
</evidence>
<accession>A0AA35K9X3</accession>
<proteinExistence type="predicted"/>
<reference evidence="2" key="1">
    <citation type="submission" date="2022-12" db="EMBL/GenBank/DDBJ databases">
        <authorList>
            <person name="Alioto T."/>
            <person name="Alioto T."/>
            <person name="Gomez Garrido J."/>
        </authorList>
    </citation>
    <scope>NUCLEOTIDE SEQUENCE</scope>
</reference>
<evidence type="ECO:0000313" key="2">
    <source>
        <dbReference type="EMBL" id="CAI5774365.1"/>
    </source>
</evidence>
<dbReference type="AlphaFoldDB" id="A0AA35K9X3"/>
<dbReference type="EMBL" id="OX395130">
    <property type="protein sequence ID" value="CAI5774365.1"/>
    <property type="molecule type" value="Genomic_DNA"/>
</dbReference>
<dbReference type="Proteomes" id="UP001178461">
    <property type="component" value="Chromosome 5"/>
</dbReference>
<feature type="chain" id="PRO_5041388610" description="Secreted protein" evidence="1">
    <location>
        <begin position="17"/>
        <end position="87"/>
    </location>
</feature>
<keyword evidence="3" id="KW-1185">Reference proteome</keyword>
<gene>
    <name evidence="2" type="ORF">PODLI_1B014069</name>
</gene>
<protein>
    <recommendedName>
        <fullName evidence="4">Secreted protein</fullName>
    </recommendedName>
</protein>
<evidence type="ECO:0000313" key="3">
    <source>
        <dbReference type="Proteomes" id="UP001178461"/>
    </source>
</evidence>